<protein>
    <submittedName>
        <fullName evidence="3">Uncharacterized protein</fullName>
    </submittedName>
</protein>
<organism evidence="3 4">
    <name type="scientific">Varroa destructor</name>
    <name type="common">Honeybee mite</name>
    <dbReference type="NCBI Taxonomy" id="109461"/>
    <lineage>
        <taxon>Eukaryota</taxon>
        <taxon>Metazoa</taxon>
        <taxon>Ecdysozoa</taxon>
        <taxon>Arthropoda</taxon>
        <taxon>Chelicerata</taxon>
        <taxon>Arachnida</taxon>
        <taxon>Acari</taxon>
        <taxon>Parasitiformes</taxon>
        <taxon>Mesostigmata</taxon>
        <taxon>Gamasina</taxon>
        <taxon>Dermanyssoidea</taxon>
        <taxon>Varroidae</taxon>
        <taxon>Varroa</taxon>
    </lineage>
</organism>
<evidence type="ECO:0000313" key="4">
    <source>
        <dbReference type="Proteomes" id="UP000594260"/>
    </source>
</evidence>
<sequence length="414" mass="43736">MPALSSMWPSQLLLVAIFIQQTCFSAQMKAHLEGELTPRMDFSFQGSNPINHLTGALGNNVANLFNPMQAVNAAFNAINGILKPAIPLTLPPTQLEFSSLLGFPRRSNGASLFPHTNSGNPPMSGSGSGIASLSVHNLGTNQPASRSTNEASVSFHTSMNNSPTTNPGSFGFSISGNGLDTGSRESPGSVSTSISRANIRLDPDATASSGPSRPSLGINLASSSSSSGPENSEAISSSVTGRNNRHGFRGRNLQMPGSPSRVFGQSLSKPEDRLFRDSSLTHINLLGSTKNDHHISPSSHGSSSSNLGHSSAISGALDEIEPRGSVGFSTSLSSIQLPSPSFRESLGSTNRRSFTVVDNSNRFTTAYARPNERRVILHTGGGQPEEDIIEISRSTYLVSPKPATFRSSIIQKKF</sequence>
<evidence type="ECO:0000256" key="2">
    <source>
        <dbReference type="SAM" id="SignalP"/>
    </source>
</evidence>
<feature type="chain" id="PRO_5029583115" evidence="2">
    <location>
        <begin position="26"/>
        <end position="414"/>
    </location>
</feature>
<dbReference type="RefSeq" id="XP_022658584.1">
    <property type="nucleotide sequence ID" value="XM_022802849.1"/>
</dbReference>
<keyword evidence="4" id="KW-1185">Reference proteome</keyword>
<proteinExistence type="predicted"/>
<name>A0A7M7JXM2_VARDE</name>
<feature type="compositionally biased region" description="Polar residues" evidence="1">
    <location>
        <begin position="134"/>
        <end position="196"/>
    </location>
</feature>
<dbReference type="InParanoid" id="A0A7M7JXM2"/>
<feature type="region of interest" description="Disordered" evidence="1">
    <location>
        <begin position="288"/>
        <end position="310"/>
    </location>
</feature>
<dbReference type="AlphaFoldDB" id="A0A7M7JXM2"/>
<dbReference type="Proteomes" id="UP000594260">
    <property type="component" value="Unplaced"/>
</dbReference>
<evidence type="ECO:0000256" key="1">
    <source>
        <dbReference type="SAM" id="MobiDB-lite"/>
    </source>
</evidence>
<reference evidence="3" key="1">
    <citation type="submission" date="2021-01" db="UniProtKB">
        <authorList>
            <consortium name="EnsemblMetazoa"/>
        </authorList>
    </citation>
    <scope>IDENTIFICATION</scope>
</reference>
<evidence type="ECO:0000313" key="3">
    <source>
        <dbReference type="EnsemblMetazoa" id="XP_022658584"/>
    </source>
</evidence>
<feature type="compositionally biased region" description="Low complexity" evidence="1">
    <location>
        <begin position="296"/>
        <end position="310"/>
    </location>
</feature>
<keyword evidence="2" id="KW-0732">Signal</keyword>
<feature type="signal peptide" evidence="2">
    <location>
        <begin position="1"/>
        <end position="25"/>
    </location>
</feature>
<dbReference type="GeneID" id="111249245"/>
<feature type="region of interest" description="Disordered" evidence="1">
    <location>
        <begin position="111"/>
        <end position="266"/>
    </location>
</feature>
<accession>A0A7M7JXM2</accession>
<dbReference type="KEGG" id="vde:111249245"/>
<feature type="compositionally biased region" description="Low complexity" evidence="1">
    <location>
        <begin position="214"/>
        <end position="242"/>
    </location>
</feature>
<dbReference type="OrthoDB" id="10633454at2759"/>
<dbReference type="EnsemblMetazoa" id="XM_022802849">
    <property type="protein sequence ID" value="XP_022658584"/>
    <property type="gene ID" value="LOC111249245"/>
</dbReference>